<keyword evidence="4 5" id="KW-0520">NAD</keyword>
<gene>
    <name evidence="9" type="ORF">NVS88_09670</name>
</gene>
<evidence type="ECO:0000256" key="1">
    <source>
        <dbReference type="ARBA" id="ARBA00007532"/>
    </source>
</evidence>
<dbReference type="GO" id="GO:0006103">
    <property type="term" value="P:2-oxoglutarate metabolic process"/>
    <property type="evidence" value="ECO:0007669"/>
    <property type="project" value="TreeGrafter"/>
</dbReference>
<dbReference type="AlphaFoldDB" id="A0A9X4RDK7"/>
<feature type="binding site" evidence="5">
    <location>
        <begin position="184"/>
        <end position="191"/>
    </location>
    <ligand>
        <name>NAD(+)</name>
        <dbReference type="ChEBI" id="CHEBI:57540"/>
    </ligand>
</feature>
<comment type="similarity">
    <text evidence="1">Belongs to the class-I pyridine nucleotide-disulfide oxidoreductase family.</text>
</comment>
<dbReference type="PRINTS" id="PR00411">
    <property type="entry name" value="PNDRDTASEI"/>
</dbReference>
<evidence type="ECO:0000256" key="6">
    <source>
        <dbReference type="PIRSR" id="PIRSR000350-4"/>
    </source>
</evidence>
<dbReference type="PIRSF" id="PIRSF000350">
    <property type="entry name" value="Mercury_reductase_MerA"/>
    <property type="match status" value="1"/>
</dbReference>
<dbReference type="Pfam" id="PF02852">
    <property type="entry name" value="Pyr_redox_dim"/>
    <property type="match status" value="1"/>
</dbReference>
<dbReference type="InterPro" id="IPR050151">
    <property type="entry name" value="Class-I_Pyr_Nuc-Dis_Oxidored"/>
</dbReference>
<feature type="binding site" evidence="5">
    <location>
        <begin position="147"/>
        <end position="149"/>
    </location>
    <ligand>
        <name>FAD</name>
        <dbReference type="ChEBI" id="CHEBI:57692"/>
    </ligand>
</feature>
<feature type="domain" description="Pyridine nucleotide-disulphide oxidoreductase dimerisation" evidence="7">
    <location>
        <begin position="373"/>
        <end position="478"/>
    </location>
</feature>
<evidence type="ECO:0000259" key="8">
    <source>
        <dbReference type="Pfam" id="PF07992"/>
    </source>
</evidence>
<proteinExistence type="inferred from homology"/>
<dbReference type="GO" id="GO:0004148">
    <property type="term" value="F:dihydrolipoyl dehydrogenase (NADH) activity"/>
    <property type="evidence" value="ECO:0007669"/>
    <property type="project" value="TreeGrafter"/>
</dbReference>
<keyword evidence="2" id="KW-0285">Flavoprotein</keyword>
<comment type="cofactor">
    <cofactor evidence="5">
        <name>FAD</name>
        <dbReference type="ChEBI" id="CHEBI:57692"/>
    </cofactor>
    <text evidence="5">Binds 1 FAD per subunit.</text>
</comment>
<dbReference type="InterPro" id="IPR001100">
    <property type="entry name" value="Pyr_nuc-diS_OxRdtase"/>
</dbReference>
<dbReference type="InterPro" id="IPR036188">
    <property type="entry name" value="FAD/NAD-bd_sf"/>
</dbReference>
<organism evidence="9 10">
    <name type="scientific">Speluncibacter jeojiensis</name>
    <dbReference type="NCBI Taxonomy" id="2710754"/>
    <lineage>
        <taxon>Bacteria</taxon>
        <taxon>Bacillati</taxon>
        <taxon>Actinomycetota</taxon>
        <taxon>Actinomycetes</taxon>
        <taxon>Mycobacteriales</taxon>
        <taxon>Speluncibacteraceae</taxon>
        <taxon>Speluncibacter</taxon>
    </lineage>
</organism>
<protein>
    <submittedName>
        <fullName evidence="9">NAD(P)/FAD-dependent oxidoreductase</fullName>
    </submittedName>
</protein>
<dbReference type="EMBL" id="JANRHA010000005">
    <property type="protein sequence ID" value="MDG3014824.1"/>
    <property type="molecule type" value="Genomic_DNA"/>
</dbReference>
<comment type="caution">
    <text evidence="9">The sequence shown here is derived from an EMBL/GenBank/DDBJ whole genome shotgun (WGS) entry which is preliminary data.</text>
</comment>
<reference evidence="9" key="1">
    <citation type="submission" date="2022-08" db="EMBL/GenBank/DDBJ databases">
        <title>Genome analysis of Corynebacteriales strain.</title>
        <authorList>
            <person name="Lee S.D."/>
        </authorList>
    </citation>
    <scope>NUCLEOTIDE SEQUENCE</scope>
    <source>
        <strain evidence="9">D3-21</strain>
    </source>
</reference>
<dbReference type="InterPro" id="IPR023753">
    <property type="entry name" value="FAD/NAD-binding_dom"/>
</dbReference>
<dbReference type="Pfam" id="PF07992">
    <property type="entry name" value="Pyr_redox_2"/>
    <property type="match status" value="1"/>
</dbReference>
<dbReference type="PRINTS" id="PR00368">
    <property type="entry name" value="FADPNR"/>
</dbReference>
<evidence type="ECO:0000313" key="10">
    <source>
        <dbReference type="Proteomes" id="UP001152755"/>
    </source>
</evidence>
<dbReference type="PANTHER" id="PTHR22912:SF151">
    <property type="entry name" value="DIHYDROLIPOYL DEHYDROGENASE, MITOCHONDRIAL"/>
    <property type="match status" value="1"/>
</dbReference>
<dbReference type="Gene3D" id="3.30.390.30">
    <property type="match status" value="1"/>
</dbReference>
<feature type="binding site" evidence="5">
    <location>
        <position position="54"/>
    </location>
    <ligand>
        <name>FAD</name>
        <dbReference type="ChEBI" id="CHEBI:57692"/>
    </ligand>
</feature>
<evidence type="ECO:0000256" key="2">
    <source>
        <dbReference type="ARBA" id="ARBA00022630"/>
    </source>
</evidence>
<feature type="binding site" evidence="5">
    <location>
        <position position="328"/>
    </location>
    <ligand>
        <name>FAD</name>
        <dbReference type="ChEBI" id="CHEBI:57692"/>
    </ligand>
</feature>
<keyword evidence="5" id="KW-0547">Nucleotide-binding</keyword>
<evidence type="ECO:0000256" key="4">
    <source>
        <dbReference type="ARBA" id="ARBA00023027"/>
    </source>
</evidence>
<dbReference type="Gene3D" id="3.50.50.60">
    <property type="entry name" value="FAD/NAD(P)-binding domain"/>
    <property type="match status" value="2"/>
</dbReference>
<evidence type="ECO:0000256" key="3">
    <source>
        <dbReference type="ARBA" id="ARBA00022827"/>
    </source>
</evidence>
<sequence length="487" mass="50599">MAERRVFDVVVIGGGPAGENAAAYAVAGGGRTAALVERELVGGECSYWACMPSKALLWPGEVLAQARAMPGVRGLVDGRPLDVSAVLARRDAFTNGHDDSGQVDWARSAGIEVIRGHGRLVGDRTVEVDRPGGALELHAREAVVLATGSAATVPPVAGLAEALPWTSRDVTNLHEVPERVLVLGGGVVACESATWLLALGVRELTMVVRGASLLARSEPWAGERVVERLRELGARILFETELGSVRREAPGASGEGWVHGGPATVSLGTATDAETVTVDEIVVAAGRRPGTADLGLESVGLTRGRALDTDDHLAVAGVAGGWLYAVGDVNGRAALTHMGKYQGRVCGDVIAARAAGRALDGPRYTASADRTQTPQVVFTDPQVGSVGLTEQQARANGLAVESVSVDIAVAGSALHNDGYRGRAQLVLDGATDTVVGATFVGPDIAELVHAATVAVVGRVPLERLWHAVPSYPTMSEVWLRLLEARRG</sequence>
<dbReference type="SUPFAM" id="SSF51905">
    <property type="entry name" value="FAD/NAD(P)-binding domain"/>
    <property type="match status" value="2"/>
</dbReference>
<evidence type="ECO:0000259" key="7">
    <source>
        <dbReference type="Pfam" id="PF02852"/>
    </source>
</evidence>
<keyword evidence="10" id="KW-1185">Reference proteome</keyword>
<dbReference type="Proteomes" id="UP001152755">
    <property type="component" value="Unassembled WGS sequence"/>
</dbReference>
<dbReference type="GO" id="GO:0050660">
    <property type="term" value="F:flavin adenine dinucleotide binding"/>
    <property type="evidence" value="ECO:0007669"/>
    <property type="project" value="TreeGrafter"/>
</dbReference>
<accession>A0A9X4RDK7</accession>
<dbReference type="RefSeq" id="WP_332519791.1">
    <property type="nucleotide sequence ID" value="NZ_JANRHA010000005.1"/>
</dbReference>
<dbReference type="InterPro" id="IPR004099">
    <property type="entry name" value="Pyr_nucl-diS_OxRdtase_dimer"/>
</dbReference>
<feature type="disulfide bond" description="Redox-active" evidence="6">
    <location>
        <begin position="45"/>
        <end position="50"/>
    </location>
</feature>
<feature type="binding site" evidence="5">
    <location>
        <position position="286"/>
    </location>
    <ligand>
        <name>NAD(+)</name>
        <dbReference type="ChEBI" id="CHEBI:57540"/>
    </ligand>
</feature>
<dbReference type="InterPro" id="IPR016156">
    <property type="entry name" value="FAD/NAD-linked_Rdtase_dimer_sf"/>
</dbReference>
<name>A0A9X4RDK7_9ACTN</name>
<evidence type="ECO:0000313" key="9">
    <source>
        <dbReference type="EMBL" id="MDG3014824.1"/>
    </source>
</evidence>
<feature type="binding site" evidence="5">
    <location>
        <position position="118"/>
    </location>
    <ligand>
        <name>FAD</name>
        <dbReference type="ChEBI" id="CHEBI:57692"/>
    </ligand>
</feature>
<feature type="domain" description="FAD/NAD(P)-binding" evidence="8">
    <location>
        <begin position="7"/>
        <end position="343"/>
    </location>
</feature>
<evidence type="ECO:0000256" key="5">
    <source>
        <dbReference type="PIRSR" id="PIRSR000350-3"/>
    </source>
</evidence>
<dbReference type="PANTHER" id="PTHR22912">
    <property type="entry name" value="DISULFIDE OXIDOREDUCTASE"/>
    <property type="match status" value="1"/>
</dbReference>
<keyword evidence="3 5" id="KW-0274">FAD</keyword>
<dbReference type="SUPFAM" id="SSF55424">
    <property type="entry name" value="FAD/NAD-linked reductases, dimerisation (C-terminal) domain"/>
    <property type="match status" value="1"/>
</dbReference>